<dbReference type="GO" id="GO:0008270">
    <property type="term" value="F:zinc ion binding"/>
    <property type="evidence" value="ECO:0007669"/>
    <property type="project" value="UniProtKB-KW"/>
</dbReference>
<dbReference type="EC" id="2.3.1.48" evidence="3 14"/>
<dbReference type="GO" id="GO:0005634">
    <property type="term" value="C:nucleus"/>
    <property type="evidence" value="ECO:0007669"/>
    <property type="project" value="UniProtKB-SubCell"/>
</dbReference>
<evidence type="ECO:0000256" key="5">
    <source>
        <dbReference type="ARBA" id="ARBA00022723"/>
    </source>
</evidence>
<evidence type="ECO:0000256" key="4">
    <source>
        <dbReference type="ARBA" id="ARBA00022679"/>
    </source>
</evidence>
<reference evidence="16 17" key="1">
    <citation type="submission" date="2018-08" db="EMBL/GenBank/DDBJ databases">
        <title>Aphanomyces genome sequencing and annotation.</title>
        <authorList>
            <person name="Minardi D."/>
            <person name="Oidtmann B."/>
            <person name="Van Der Giezen M."/>
            <person name="Studholme D.J."/>
        </authorList>
    </citation>
    <scope>NUCLEOTIDE SEQUENCE [LARGE SCALE GENOMIC DNA]</scope>
    <source>
        <strain evidence="16 17">D2</strain>
    </source>
</reference>
<proteinExistence type="inferred from homology"/>
<feature type="domain" description="MYST-type HAT" evidence="15">
    <location>
        <begin position="423"/>
        <end position="691"/>
    </location>
</feature>
<evidence type="ECO:0000256" key="14">
    <source>
        <dbReference type="RuleBase" id="RU361211"/>
    </source>
</evidence>
<dbReference type="InterPro" id="IPR002717">
    <property type="entry name" value="HAT_MYST-type"/>
</dbReference>
<dbReference type="SUPFAM" id="SSF55729">
    <property type="entry name" value="Acyl-CoA N-acyltransferases (Nat)"/>
    <property type="match status" value="1"/>
</dbReference>
<dbReference type="GO" id="GO:0005524">
    <property type="term" value="F:ATP binding"/>
    <property type="evidence" value="ECO:0007669"/>
    <property type="project" value="UniProtKB-KW"/>
</dbReference>
<evidence type="ECO:0000313" key="17">
    <source>
        <dbReference type="Proteomes" id="UP000266643"/>
    </source>
</evidence>
<evidence type="ECO:0000313" key="16">
    <source>
        <dbReference type="EMBL" id="RHY39565.1"/>
    </source>
</evidence>
<dbReference type="InterPro" id="IPR033756">
    <property type="entry name" value="YlxH/NBP35"/>
</dbReference>
<keyword evidence="9" id="KW-0067">ATP-binding</keyword>
<evidence type="ECO:0000256" key="2">
    <source>
        <dbReference type="ARBA" id="ARBA00010107"/>
    </source>
</evidence>
<keyword evidence="7" id="KW-0863">Zinc-finger</keyword>
<dbReference type="AlphaFoldDB" id="A0A397C4F5"/>
<dbReference type="GO" id="GO:0006357">
    <property type="term" value="P:regulation of transcription by RNA polymerase II"/>
    <property type="evidence" value="ECO:0007669"/>
    <property type="project" value="TreeGrafter"/>
</dbReference>
<comment type="caution">
    <text evidence="16">The sequence shown here is derived from an EMBL/GenBank/DDBJ whole genome shotgun (WGS) entry which is preliminary data.</text>
</comment>
<dbReference type="VEuPathDB" id="FungiDB:H257_12604"/>
<evidence type="ECO:0000256" key="6">
    <source>
        <dbReference type="ARBA" id="ARBA00022741"/>
    </source>
</evidence>
<dbReference type="InterPro" id="IPR027417">
    <property type="entry name" value="P-loop_NTPase"/>
</dbReference>
<dbReference type="InterPro" id="IPR034904">
    <property type="entry name" value="FSCA_dom_sf"/>
</dbReference>
<comment type="subcellular location">
    <subcellularLocation>
        <location evidence="1 14">Nucleus</location>
    </subcellularLocation>
</comment>
<organism evidence="16 17">
    <name type="scientific">Aphanomyces astaci</name>
    <name type="common">Crayfish plague agent</name>
    <dbReference type="NCBI Taxonomy" id="112090"/>
    <lineage>
        <taxon>Eukaryota</taxon>
        <taxon>Sar</taxon>
        <taxon>Stramenopiles</taxon>
        <taxon>Oomycota</taxon>
        <taxon>Saprolegniomycetes</taxon>
        <taxon>Saprolegniales</taxon>
        <taxon>Verrucalvaceae</taxon>
        <taxon>Aphanomyces</taxon>
    </lineage>
</organism>
<dbReference type="InterPro" id="IPR050603">
    <property type="entry name" value="MYST_HAT"/>
</dbReference>
<dbReference type="Proteomes" id="UP000266643">
    <property type="component" value="Unassembled WGS sequence"/>
</dbReference>
<keyword evidence="8" id="KW-0862">Zinc</keyword>
<keyword evidence="4" id="KW-0808">Transferase</keyword>
<dbReference type="GO" id="GO:0000785">
    <property type="term" value="C:chromatin"/>
    <property type="evidence" value="ECO:0007669"/>
    <property type="project" value="TreeGrafter"/>
</dbReference>
<dbReference type="VEuPathDB" id="FungiDB:H257_12605"/>
<dbReference type="Pfam" id="PF10609">
    <property type="entry name" value="ParA"/>
    <property type="match status" value="1"/>
</dbReference>
<dbReference type="Gene3D" id="3.30.60.60">
    <property type="entry name" value="N-acetyl transferase-like"/>
    <property type="match status" value="1"/>
</dbReference>
<protein>
    <recommendedName>
        <fullName evidence="3 14">Histone acetyltransferase</fullName>
        <ecNumber evidence="3 14">2.3.1.48</ecNumber>
    </recommendedName>
</protein>
<dbReference type="SUPFAM" id="SSF117916">
    <property type="entry name" value="Fe-S cluster assembly (FSCA) domain-like"/>
    <property type="match status" value="1"/>
</dbReference>
<dbReference type="PANTHER" id="PTHR10615">
    <property type="entry name" value="HISTONE ACETYLTRANSFERASE"/>
    <property type="match status" value="1"/>
</dbReference>
<gene>
    <name evidence="16" type="ORF">DYB30_000473</name>
</gene>
<dbReference type="Pfam" id="PF01883">
    <property type="entry name" value="FeS_assembly_P"/>
    <property type="match status" value="1"/>
</dbReference>
<keyword evidence="10" id="KW-0156">Chromatin regulator</keyword>
<keyword evidence="12 14" id="KW-0539">Nucleus</keyword>
<sequence length="701" mass="77454">MFSISPRQLAAREAEVLQTLKLVKDDLVGQDLITLGRVKNLEISDEHAVSCTIDSPSPVLLQNQEWITQATDRIKALSWVTGANVALSHPTPRNIQATRSSSLANVGNIIAVSSCKGGVGKSTVAVNLAFALKKRGARVGILDADIYGPSLPTMISPPDVAIRKSTVNPHFVRPVEYQGVQCMSFGFVNSKAAPGAGHGYLTTLQSRYSIPHTFQLPMADAMNISVDTGRYCMYIWPPSHPICQRKMELHRSNGWQHVHVLCVWGSPLVLSDALPTVTAVYDDLATTVAQECVKLKHLARVAPELLFDKTRGMVLRFFSTDSAEEIVLSPVDLRARLMLCGIDFGPDYDPRGYSTDCCAAKGLADLCGEPRQLESAITRSATTKSAFSAFKRTKCISSDDTSKKVVADSPRAKWRLLDTETKMQMQRVPVIEFGRFEIETWYPSPYPTHMYPDNKLFVCENCLGYTSTKRLLEHHRSDDCPLAKQRPPGRTVYEEALPDAPSPSSSSLILVEVDGMASSTYCQNLCLLAKLFMDQKTLYFDVSVFWFYLLCIYDKRSGNVHPVGYFSKEKANPDQYNLSCIVVFPPYQRRGYGSLLISLSYELTKREHTVGTPEKPLSVLGRAAYMEYWRFVLLTELCKMGGSSSTTTTSSTTVSIQKLSAATAITPDDIVATLRECPGVVVSDKSTRGSPTTVRSTTLKR</sequence>
<dbReference type="Gene3D" id="3.30.300.130">
    <property type="entry name" value="Fe-S cluster assembly (FSCA)"/>
    <property type="match status" value="1"/>
</dbReference>
<dbReference type="CDD" id="cd04301">
    <property type="entry name" value="NAT_SF"/>
    <property type="match status" value="1"/>
</dbReference>
<keyword evidence="6" id="KW-0547">Nucleotide-binding</keyword>
<evidence type="ECO:0000256" key="7">
    <source>
        <dbReference type="ARBA" id="ARBA00022771"/>
    </source>
</evidence>
<dbReference type="InterPro" id="IPR036388">
    <property type="entry name" value="WH-like_DNA-bd_sf"/>
</dbReference>
<name>A0A397C4F5_APHAT</name>
<accession>A0A397C4F5</accession>
<keyword evidence="11" id="KW-0007">Acetylation</keyword>
<evidence type="ECO:0000256" key="1">
    <source>
        <dbReference type="ARBA" id="ARBA00004123"/>
    </source>
</evidence>
<dbReference type="InterPro" id="IPR002744">
    <property type="entry name" value="MIP18-like"/>
</dbReference>
<evidence type="ECO:0000256" key="3">
    <source>
        <dbReference type="ARBA" id="ARBA00013184"/>
    </source>
</evidence>
<evidence type="ECO:0000256" key="12">
    <source>
        <dbReference type="ARBA" id="ARBA00023242"/>
    </source>
</evidence>
<dbReference type="Gene3D" id="1.10.10.10">
    <property type="entry name" value="Winged helix-like DNA-binding domain superfamily/Winged helix DNA-binding domain"/>
    <property type="match status" value="1"/>
</dbReference>
<dbReference type="GO" id="GO:0004402">
    <property type="term" value="F:histone acetyltransferase activity"/>
    <property type="evidence" value="ECO:0007669"/>
    <property type="project" value="InterPro"/>
</dbReference>
<dbReference type="PROSITE" id="PS51726">
    <property type="entry name" value="MYST_HAT"/>
    <property type="match status" value="1"/>
</dbReference>
<evidence type="ECO:0000256" key="11">
    <source>
        <dbReference type="ARBA" id="ARBA00022990"/>
    </source>
</evidence>
<dbReference type="SUPFAM" id="SSF52540">
    <property type="entry name" value="P-loop containing nucleoside triphosphate hydrolases"/>
    <property type="match status" value="1"/>
</dbReference>
<dbReference type="InterPro" id="IPR016181">
    <property type="entry name" value="Acyl_CoA_acyltransferase"/>
</dbReference>
<dbReference type="PANTHER" id="PTHR10615:SF161">
    <property type="entry name" value="HISTONE ACETYLTRANSFERASE KAT7"/>
    <property type="match status" value="1"/>
</dbReference>
<keyword evidence="5" id="KW-0479">Metal-binding</keyword>
<dbReference type="GO" id="GO:0003682">
    <property type="term" value="F:chromatin binding"/>
    <property type="evidence" value="ECO:0007669"/>
    <property type="project" value="TreeGrafter"/>
</dbReference>
<evidence type="ECO:0000259" key="15">
    <source>
        <dbReference type="PROSITE" id="PS51726"/>
    </source>
</evidence>
<dbReference type="GO" id="GO:0003712">
    <property type="term" value="F:transcription coregulator activity"/>
    <property type="evidence" value="ECO:0007669"/>
    <property type="project" value="TreeGrafter"/>
</dbReference>
<dbReference type="Gene3D" id="3.40.630.30">
    <property type="match status" value="1"/>
</dbReference>
<evidence type="ECO:0000256" key="9">
    <source>
        <dbReference type="ARBA" id="ARBA00022840"/>
    </source>
</evidence>
<evidence type="ECO:0000256" key="10">
    <source>
        <dbReference type="ARBA" id="ARBA00022853"/>
    </source>
</evidence>
<comment type="catalytic activity">
    <reaction evidence="14">
        <text>L-lysyl-[protein] + acetyl-CoA = N(6)-acetyl-L-lysyl-[protein] + CoA + H(+)</text>
        <dbReference type="Rhea" id="RHEA:45948"/>
        <dbReference type="Rhea" id="RHEA-COMP:9752"/>
        <dbReference type="Rhea" id="RHEA-COMP:10731"/>
        <dbReference type="ChEBI" id="CHEBI:15378"/>
        <dbReference type="ChEBI" id="CHEBI:29969"/>
        <dbReference type="ChEBI" id="CHEBI:57287"/>
        <dbReference type="ChEBI" id="CHEBI:57288"/>
        <dbReference type="ChEBI" id="CHEBI:61930"/>
        <dbReference type="EC" id="2.3.1.48"/>
    </reaction>
</comment>
<evidence type="ECO:0000256" key="8">
    <source>
        <dbReference type="ARBA" id="ARBA00022833"/>
    </source>
</evidence>
<dbReference type="Pfam" id="PF01853">
    <property type="entry name" value="MOZ_SAS"/>
    <property type="match status" value="1"/>
</dbReference>
<evidence type="ECO:0000256" key="13">
    <source>
        <dbReference type="PIRSR" id="PIRSR602717-51"/>
    </source>
</evidence>
<dbReference type="Pfam" id="PF17772">
    <property type="entry name" value="zf-MYST"/>
    <property type="match status" value="1"/>
</dbReference>
<dbReference type="Gene3D" id="3.40.50.300">
    <property type="entry name" value="P-loop containing nucleotide triphosphate hydrolases"/>
    <property type="match status" value="1"/>
</dbReference>
<comment type="similarity">
    <text evidence="2 14">Belongs to the MYST (SAS/MOZ) family.</text>
</comment>
<dbReference type="EMBL" id="QUTD01011643">
    <property type="protein sequence ID" value="RHY39565.1"/>
    <property type="molecule type" value="Genomic_DNA"/>
</dbReference>
<feature type="active site" description="Proton donor/acceptor" evidence="13">
    <location>
        <position position="614"/>
    </location>
</feature>
<dbReference type="InterPro" id="IPR040706">
    <property type="entry name" value="Zf-MYST"/>
</dbReference>